<dbReference type="OrthoDB" id="1095333at2"/>
<protein>
    <recommendedName>
        <fullName evidence="2">alpha-L-fucosidase</fullName>
        <ecNumber evidence="2">3.2.1.51</ecNumber>
    </recommendedName>
</protein>
<dbReference type="InterPro" id="IPR000933">
    <property type="entry name" value="Glyco_hydro_29"/>
</dbReference>
<evidence type="ECO:0000313" key="8">
    <source>
        <dbReference type="Proteomes" id="UP000251993"/>
    </source>
</evidence>
<organism evidence="7 8">
    <name type="scientific">Runella rosea</name>
    <dbReference type="NCBI Taxonomy" id="2259595"/>
    <lineage>
        <taxon>Bacteria</taxon>
        <taxon>Pseudomonadati</taxon>
        <taxon>Bacteroidota</taxon>
        <taxon>Cytophagia</taxon>
        <taxon>Cytophagales</taxon>
        <taxon>Spirosomataceae</taxon>
        <taxon>Runella</taxon>
    </lineage>
</organism>
<dbReference type="KEGG" id="run:DR864_12725"/>
<dbReference type="GO" id="GO:0006004">
    <property type="term" value="P:fucose metabolic process"/>
    <property type="evidence" value="ECO:0007669"/>
    <property type="project" value="TreeGrafter"/>
</dbReference>
<keyword evidence="4 7" id="KW-0378">Hydrolase</keyword>
<dbReference type="Gene3D" id="3.20.20.80">
    <property type="entry name" value="Glycosidases"/>
    <property type="match status" value="1"/>
</dbReference>
<dbReference type="PANTHER" id="PTHR10030">
    <property type="entry name" value="ALPHA-L-FUCOSIDASE"/>
    <property type="match status" value="1"/>
</dbReference>
<keyword evidence="8" id="KW-1185">Reference proteome</keyword>
<evidence type="ECO:0000256" key="2">
    <source>
        <dbReference type="ARBA" id="ARBA00012662"/>
    </source>
</evidence>
<name>A0A344TIT7_9BACT</name>
<dbReference type="InterPro" id="IPR008979">
    <property type="entry name" value="Galactose-bd-like_sf"/>
</dbReference>
<dbReference type="InterPro" id="IPR017853">
    <property type="entry name" value="GH"/>
</dbReference>
<dbReference type="GO" id="GO:0016139">
    <property type="term" value="P:glycoside catabolic process"/>
    <property type="evidence" value="ECO:0007669"/>
    <property type="project" value="TreeGrafter"/>
</dbReference>
<evidence type="ECO:0000256" key="1">
    <source>
        <dbReference type="ARBA" id="ARBA00007951"/>
    </source>
</evidence>
<keyword evidence="5" id="KW-0326">Glycosidase</keyword>
<dbReference type="EMBL" id="CP030850">
    <property type="protein sequence ID" value="AXE18558.1"/>
    <property type="molecule type" value="Genomic_DNA"/>
</dbReference>
<dbReference type="SUPFAM" id="SSF51445">
    <property type="entry name" value="(Trans)glycosidases"/>
    <property type="match status" value="1"/>
</dbReference>
<dbReference type="Proteomes" id="UP000251993">
    <property type="component" value="Chromosome"/>
</dbReference>
<comment type="similarity">
    <text evidence="1">Belongs to the glycosyl hydrolase 29 family.</text>
</comment>
<evidence type="ECO:0000259" key="6">
    <source>
        <dbReference type="Pfam" id="PF01120"/>
    </source>
</evidence>
<feature type="domain" description="Glycoside hydrolase family 29 N-terminal" evidence="6">
    <location>
        <begin position="47"/>
        <end position="357"/>
    </location>
</feature>
<reference evidence="7 8" key="1">
    <citation type="submission" date="2018-07" db="EMBL/GenBank/DDBJ databases">
        <title>Genome sequencing of Runella.</title>
        <authorList>
            <person name="Baek M.-G."/>
            <person name="Yi H."/>
        </authorList>
    </citation>
    <scope>NUCLEOTIDE SEQUENCE [LARGE SCALE GENOMIC DNA]</scope>
    <source>
        <strain evidence="7 8">HYN0085</strain>
    </source>
</reference>
<dbReference type="Gene3D" id="2.60.120.260">
    <property type="entry name" value="Galactose-binding domain-like"/>
    <property type="match status" value="1"/>
</dbReference>
<keyword evidence="3" id="KW-0732">Signal</keyword>
<accession>A0A344TIT7</accession>
<dbReference type="PANTHER" id="PTHR10030:SF37">
    <property type="entry name" value="ALPHA-L-FUCOSIDASE-RELATED"/>
    <property type="match status" value="1"/>
</dbReference>
<dbReference type="GO" id="GO:0005764">
    <property type="term" value="C:lysosome"/>
    <property type="evidence" value="ECO:0007669"/>
    <property type="project" value="TreeGrafter"/>
</dbReference>
<dbReference type="AlphaFoldDB" id="A0A344TIT7"/>
<dbReference type="SMART" id="SM00812">
    <property type="entry name" value="Alpha_L_fucos"/>
    <property type="match status" value="1"/>
</dbReference>
<dbReference type="EC" id="3.2.1.51" evidence="2"/>
<evidence type="ECO:0000256" key="5">
    <source>
        <dbReference type="ARBA" id="ARBA00023295"/>
    </source>
</evidence>
<dbReference type="InterPro" id="IPR057739">
    <property type="entry name" value="Glyco_hydro_29_N"/>
</dbReference>
<dbReference type="Pfam" id="PF01120">
    <property type="entry name" value="Alpha_L_fucos"/>
    <property type="match status" value="1"/>
</dbReference>
<gene>
    <name evidence="7" type="ORF">DR864_12725</name>
</gene>
<dbReference type="GO" id="GO:0004560">
    <property type="term" value="F:alpha-L-fucosidase activity"/>
    <property type="evidence" value="ECO:0007669"/>
    <property type="project" value="InterPro"/>
</dbReference>
<proteinExistence type="inferred from homology"/>
<evidence type="ECO:0000256" key="4">
    <source>
        <dbReference type="ARBA" id="ARBA00022801"/>
    </source>
</evidence>
<dbReference type="SUPFAM" id="SSF49785">
    <property type="entry name" value="Galactose-binding domain-like"/>
    <property type="match status" value="1"/>
</dbReference>
<evidence type="ECO:0000256" key="3">
    <source>
        <dbReference type="ARBA" id="ARBA00022729"/>
    </source>
</evidence>
<sequence length="465" mass="53323">MKNSLLFLFTILGLTTQVRTQSNDFPKPTLSQMAWHEAEIGALISYDLHVFDGKNYNQPYNRITPIEDINVFNPTQLDTDQWVKAVKAMGGKFAVLTATHETGFALYQSDVNPYCMKALKFQEGKGDIVRDFVNSCRKYGIAPGIYLGIRWNSYLGVHDFRIEGESQFVKNRQIAYKKMCEGMVKELCTRYGDLFMIWFDGGADDPTKYGADVLPIVEKYQPKCLFYHNAQRADFRWGGSESGTVPYPCWATFPFPFSHSAQKEIVFKDDFKLLKEGDKDGKYWMPAMSDAPLRGYNGRHEWFWEPNDDAHIFPLKNLMNMYERSVGHNSTLIVGLTPDDRGLLPDADVKRLTEWGEEIKSRFSYPLKTTNGEGTVFELKLEKKQAVNYFVLQEDIAQGERVRAFKIEVEMNKKWKTIAEGTNIGYKHIRAVDPIEGAKFRLTITQSTATPRLKNVGIFNVMTKQ</sequence>
<evidence type="ECO:0000313" key="7">
    <source>
        <dbReference type="EMBL" id="AXE18558.1"/>
    </source>
</evidence>